<feature type="signal peptide" evidence="1">
    <location>
        <begin position="1"/>
        <end position="15"/>
    </location>
</feature>
<evidence type="ECO:0000313" key="2">
    <source>
        <dbReference type="EMBL" id="MXU87363.1"/>
    </source>
</evidence>
<protein>
    <submittedName>
        <fullName evidence="2">Putative secreted protein</fullName>
    </submittedName>
</protein>
<accession>A0A6B0UHX9</accession>
<reference evidence="2" key="1">
    <citation type="submission" date="2019-12" db="EMBL/GenBank/DDBJ databases">
        <title>An insight into the sialome of adult female Ixodes ricinus ticks feeding for 6 days.</title>
        <authorList>
            <person name="Perner J."/>
            <person name="Ribeiro J.M.C."/>
        </authorList>
    </citation>
    <scope>NUCLEOTIDE SEQUENCE</scope>
    <source>
        <strain evidence="2">Semi-engorged</strain>
        <tissue evidence="2">Salivary glands</tissue>
    </source>
</reference>
<dbReference type="EMBL" id="GIFC01005280">
    <property type="protein sequence ID" value="MXU87363.1"/>
    <property type="molecule type" value="Transcribed_RNA"/>
</dbReference>
<keyword evidence="1" id="KW-0732">Signal</keyword>
<organism evidence="2">
    <name type="scientific">Ixodes ricinus</name>
    <name type="common">Common tick</name>
    <name type="synonym">Acarus ricinus</name>
    <dbReference type="NCBI Taxonomy" id="34613"/>
    <lineage>
        <taxon>Eukaryota</taxon>
        <taxon>Metazoa</taxon>
        <taxon>Ecdysozoa</taxon>
        <taxon>Arthropoda</taxon>
        <taxon>Chelicerata</taxon>
        <taxon>Arachnida</taxon>
        <taxon>Acari</taxon>
        <taxon>Parasitiformes</taxon>
        <taxon>Ixodida</taxon>
        <taxon>Ixodoidea</taxon>
        <taxon>Ixodidae</taxon>
        <taxon>Ixodinae</taxon>
        <taxon>Ixodes</taxon>
    </lineage>
</organism>
<proteinExistence type="predicted"/>
<evidence type="ECO:0000256" key="1">
    <source>
        <dbReference type="SAM" id="SignalP"/>
    </source>
</evidence>
<feature type="chain" id="PRO_5025451858" evidence="1">
    <location>
        <begin position="16"/>
        <end position="96"/>
    </location>
</feature>
<name>A0A6B0UHX9_IXORI</name>
<dbReference type="AlphaFoldDB" id="A0A6B0UHX9"/>
<sequence>MTFSFLMLVFSTTTSRRCRSGSSSKRAVLRRSLSRSSLWAARADWTVATRELAELLASFWTLARTRNSPWFSAGLSRYLWRTCSGASRNPFITSEI</sequence>